<proteinExistence type="predicted"/>
<dbReference type="Gene3D" id="3.40.50.720">
    <property type="entry name" value="NAD(P)-binding Rossmann-like Domain"/>
    <property type="match status" value="1"/>
</dbReference>
<dbReference type="SUPFAM" id="SSF51735">
    <property type="entry name" value="NAD(P)-binding Rossmann-fold domains"/>
    <property type="match status" value="1"/>
</dbReference>
<dbReference type="Pfam" id="PF00106">
    <property type="entry name" value="adh_short"/>
    <property type="match status" value="1"/>
</dbReference>
<dbReference type="InterPro" id="IPR002347">
    <property type="entry name" value="SDR_fam"/>
</dbReference>
<evidence type="ECO:0000313" key="1">
    <source>
        <dbReference type="EMBL" id="OXE30947.1"/>
    </source>
</evidence>
<feature type="non-terminal residue" evidence="1">
    <location>
        <position position="47"/>
    </location>
</feature>
<dbReference type="AlphaFoldDB" id="A0A227J911"/>
<gene>
    <name evidence="1" type="primary">fabG</name>
    <name evidence="1" type="ORF">CA163_20700</name>
</gene>
<sequence length="47" mass="4792">MELANKVIAITGAGQGLGKQMALSLAQSGVHLALIDLNSDQLAETKA</sequence>
<accession>A0A227J911</accession>
<protein>
    <submittedName>
        <fullName evidence="1">3-oxoacyl-ACP reductase</fullName>
        <ecNumber evidence="1">1.1.1.100</ecNumber>
    </submittedName>
</protein>
<evidence type="ECO:0000313" key="2">
    <source>
        <dbReference type="Proteomes" id="UP000214596"/>
    </source>
</evidence>
<organism evidence="1 2">
    <name type="scientific">Vibrio parahaemolyticus</name>
    <dbReference type="NCBI Taxonomy" id="670"/>
    <lineage>
        <taxon>Bacteria</taxon>
        <taxon>Pseudomonadati</taxon>
        <taxon>Pseudomonadota</taxon>
        <taxon>Gammaproteobacteria</taxon>
        <taxon>Vibrionales</taxon>
        <taxon>Vibrionaceae</taxon>
        <taxon>Vibrio</taxon>
    </lineage>
</organism>
<dbReference type="GO" id="GO:0004316">
    <property type="term" value="F:3-oxoacyl-[acyl-carrier-protein] reductase (NADPH) activity"/>
    <property type="evidence" value="ECO:0007669"/>
    <property type="project" value="UniProtKB-EC"/>
</dbReference>
<dbReference type="EMBL" id="NIXT01001709">
    <property type="protein sequence ID" value="OXE30947.1"/>
    <property type="molecule type" value="Genomic_DNA"/>
</dbReference>
<dbReference type="Proteomes" id="UP000214596">
    <property type="component" value="Unassembled WGS sequence"/>
</dbReference>
<name>A0A227J911_VIBPH</name>
<comment type="caution">
    <text evidence="1">The sequence shown here is derived from an EMBL/GenBank/DDBJ whole genome shotgun (WGS) entry which is preliminary data.</text>
</comment>
<dbReference type="InterPro" id="IPR036291">
    <property type="entry name" value="NAD(P)-bd_dom_sf"/>
</dbReference>
<keyword evidence="1" id="KW-0560">Oxidoreductase</keyword>
<dbReference type="EC" id="1.1.1.100" evidence="1"/>
<reference evidence="1 2" key="1">
    <citation type="journal article" date="2017" name="Appl. Environ. Microbiol.">
        <title>Parallel evolution of two clades of a major Atlantic endemic Vibrio parahaemolyticus pathogen lineage by independent acquisition of related pathogenicity islands.</title>
        <authorList>
            <person name="Xu F."/>
            <person name="Gonzalez-Escalona N."/>
            <person name="Drees K.P."/>
            <person name="Sebra R.P."/>
            <person name="Cooper V.S."/>
            <person name="Jones S.H."/>
            <person name="Whistler C.A."/>
        </authorList>
    </citation>
    <scope>NUCLEOTIDE SEQUENCE [LARGE SCALE GENOMIC DNA]</scope>
    <source>
        <strain evidence="1 2">MAVP-3</strain>
    </source>
</reference>